<feature type="region of interest" description="Disordered" evidence="7">
    <location>
        <begin position="202"/>
        <end position="237"/>
    </location>
</feature>
<evidence type="ECO:0000256" key="4">
    <source>
        <dbReference type="ARBA" id="ARBA00022840"/>
    </source>
</evidence>
<evidence type="ECO:0000259" key="8">
    <source>
        <dbReference type="Pfam" id="PF04423"/>
    </source>
</evidence>
<reference evidence="9" key="1">
    <citation type="journal article" date="2014" name="Front. Microbiol.">
        <title>High frequency of phylogenetically diverse reductive dehalogenase-homologous genes in deep subseafloor sedimentary metagenomes.</title>
        <authorList>
            <person name="Kawai M."/>
            <person name="Futagami T."/>
            <person name="Toyoda A."/>
            <person name="Takaki Y."/>
            <person name="Nishi S."/>
            <person name="Hori S."/>
            <person name="Arai W."/>
            <person name="Tsubouchi T."/>
            <person name="Morono Y."/>
            <person name="Uchiyama I."/>
            <person name="Ito T."/>
            <person name="Fujiyama A."/>
            <person name="Inagaki F."/>
            <person name="Takami H."/>
        </authorList>
    </citation>
    <scope>NUCLEOTIDE SEQUENCE</scope>
    <source>
        <strain evidence="9">Expedition CK06-06</strain>
    </source>
</reference>
<dbReference type="Gene3D" id="1.10.287.510">
    <property type="entry name" value="Helix hairpin bin"/>
    <property type="match status" value="1"/>
</dbReference>
<feature type="domain" description="Zinc-hook" evidence="8">
    <location>
        <begin position="162"/>
        <end position="205"/>
    </location>
</feature>
<feature type="non-terminal residue" evidence="9">
    <location>
        <position position="1"/>
    </location>
</feature>
<sequence length="301" mass="35354">ENRKLQLAQLEEHIVKMERELERWDDQINQYLSRLKEYEELIAQRSTIEEGYTQFAEAKRLNDEFNQKLGLLVKLNDRKSELDRAIERAQAAMLTDHAVAQNRITELEAISQKLPQLRNELQQMQAEWYQLTEVEETLRRKRQSSQELRTQVHYLETNKTRLEKEIEEIEEKLNLLSTQSDAKCPLCETELGIDERRRIETKYATDRDSKSNSLKSNQTERAQKKMELESLESETSQLEARLNRDKASAQGKASILSKEITEAEEASSKLREEREKLAEIEQHLAKKDFAVIEQEALHEVV</sequence>
<name>X1LVT1_9ZZZZ</name>
<feature type="coiled-coil region" evidence="6">
    <location>
        <begin position="7"/>
        <end position="41"/>
    </location>
</feature>
<dbReference type="AlphaFoldDB" id="X1LVT1"/>
<evidence type="ECO:0000313" key="9">
    <source>
        <dbReference type="EMBL" id="GAI23188.1"/>
    </source>
</evidence>
<organism evidence="9">
    <name type="scientific">marine sediment metagenome</name>
    <dbReference type="NCBI Taxonomy" id="412755"/>
    <lineage>
        <taxon>unclassified sequences</taxon>
        <taxon>metagenomes</taxon>
        <taxon>ecological metagenomes</taxon>
    </lineage>
</organism>
<dbReference type="GO" id="GO:0046872">
    <property type="term" value="F:metal ion binding"/>
    <property type="evidence" value="ECO:0007669"/>
    <property type="project" value="UniProtKB-KW"/>
</dbReference>
<dbReference type="GO" id="GO:0005524">
    <property type="term" value="F:ATP binding"/>
    <property type="evidence" value="ECO:0007669"/>
    <property type="project" value="UniProtKB-KW"/>
</dbReference>
<keyword evidence="4" id="KW-0067">ATP-binding</keyword>
<gene>
    <name evidence="9" type="ORF">S06H3_25663</name>
</gene>
<evidence type="ECO:0000256" key="1">
    <source>
        <dbReference type="ARBA" id="ARBA00022723"/>
    </source>
</evidence>
<comment type="caution">
    <text evidence="9">The sequence shown here is derived from an EMBL/GenBank/DDBJ whole genome shotgun (WGS) entry which is preliminary data.</text>
</comment>
<evidence type="ECO:0000256" key="2">
    <source>
        <dbReference type="ARBA" id="ARBA00022741"/>
    </source>
</evidence>
<keyword evidence="3" id="KW-0862">Zinc</keyword>
<dbReference type="SUPFAM" id="SSF75712">
    <property type="entry name" value="Rad50 coiled-coil Zn hook"/>
    <property type="match status" value="1"/>
</dbReference>
<dbReference type="EMBL" id="BARV01014789">
    <property type="protein sequence ID" value="GAI23188.1"/>
    <property type="molecule type" value="Genomic_DNA"/>
</dbReference>
<keyword evidence="1" id="KW-0479">Metal-binding</keyword>
<dbReference type="Pfam" id="PF04423">
    <property type="entry name" value="Rad50_zn_hook"/>
    <property type="match status" value="1"/>
</dbReference>
<evidence type="ECO:0000256" key="7">
    <source>
        <dbReference type="SAM" id="MobiDB-lite"/>
    </source>
</evidence>
<proteinExistence type="predicted"/>
<evidence type="ECO:0000256" key="5">
    <source>
        <dbReference type="ARBA" id="ARBA00023054"/>
    </source>
</evidence>
<accession>X1LVT1</accession>
<evidence type="ECO:0000256" key="6">
    <source>
        <dbReference type="SAM" id="Coils"/>
    </source>
</evidence>
<evidence type="ECO:0000256" key="3">
    <source>
        <dbReference type="ARBA" id="ARBA00022833"/>
    </source>
</evidence>
<feature type="non-terminal residue" evidence="9">
    <location>
        <position position="301"/>
    </location>
</feature>
<keyword evidence="5 6" id="KW-0175">Coiled coil</keyword>
<protein>
    <recommendedName>
        <fullName evidence="8">Zinc-hook domain-containing protein</fullName>
    </recommendedName>
</protein>
<dbReference type="InterPro" id="IPR013134">
    <property type="entry name" value="Zn_hook_RAD50"/>
</dbReference>
<feature type="compositionally biased region" description="Polar residues" evidence="7">
    <location>
        <begin position="211"/>
        <end position="220"/>
    </location>
</feature>
<keyword evidence="2" id="KW-0547">Nucleotide-binding</keyword>
<feature type="coiled-coil region" evidence="6">
    <location>
        <begin position="72"/>
        <end position="179"/>
    </location>
</feature>